<dbReference type="RefSeq" id="WP_089160638.1">
    <property type="nucleotide sequence ID" value="NZ_MTHB01000063.1"/>
</dbReference>
<accession>A0A226X5H4</accession>
<evidence type="ECO:0000313" key="1">
    <source>
        <dbReference type="EMBL" id="OXC78389.1"/>
    </source>
</evidence>
<dbReference type="eggNOG" id="ENOG5032986">
    <property type="taxonomic scope" value="Bacteria"/>
</dbReference>
<proteinExistence type="predicted"/>
<organism evidence="1 2">
    <name type="scientific">Caballeronia sordidicola</name>
    <name type="common">Burkholderia sordidicola</name>
    <dbReference type="NCBI Taxonomy" id="196367"/>
    <lineage>
        <taxon>Bacteria</taxon>
        <taxon>Pseudomonadati</taxon>
        <taxon>Pseudomonadota</taxon>
        <taxon>Betaproteobacteria</taxon>
        <taxon>Burkholderiales</taxon>
        <taxon>Burkholderiaceae</taxon>
        <taxon>Caballeronia</taxon>
    </lineage>
</organism>
<gene>
    <name evidence="1" type="ORF">BSU04_11625</name>
</gene>
<dbReference type="Proteomes" id="UP000214720">
    <property type="component" value="Unassembled WGS sequence"/>
</dbReference>
<sequence>MRFDYKGFHIDCRSRHDQDGLYYAQARMIRMPTTDDAHPEKHESGDIDAFDNDGDAIACARAWALDWCDEQEAAGRA</sequence>
<dbReference type="OrthoDB" id="9112066at2"/>
<protein>
    <submittedName>
        <fullName evidence="1">Uncharacterized protein</fullName>
    </submittedName>
</protein>
<dbReference type="EMBL" id="MTHB01000063">
    <property type="protein sequence ID" value="OXC78389.1"/>
    <property type="molecule type" value="Genomic_DNA"/>
</dbReference>
<comment type="caution">
    <text evidence="1">The sequence shown here is derived from an EMBL/GenBank/DDBJ whole genome shotgun (WGS) entry which is preliminary data.</text>
</comment>
<dbReference type="AlphaFoldDB" id="A0A226X5H4"/>
<evidence type="ECO:0000313" key="2">
    <source>
        <dbReference type="Proteomes" id="UP000214720"/>
    </source>
</evidence>
<reference evidence="2" key="1">
    <citation type="submission" date="2017-01" db="EMBL/GenBank/DDBJ databases">
        <title>Genome Analysis of Deinococcus marmoris KOPRI26562.</title>
        <authorList>
            <person name="Kim J.H."/>
            <person name="Oh H.-M."/>
        </authorList>
    </citation>
    <scope>NUCLEOTIDE SEQUENCE [LARGE SCALE GENOMIC DNA]</scope>
    <source>
        <strain evidence="2">PAMC 26633</strain>
    </source>
</reference>
<name>A0A226X5H4_CABSO</name>